<dbReference type="SUPFAM" id="SSF55031">
    <property type="entry name" value="Bacterial exopeptidase dimerisation domain"/>
    <property type="match status" value="1"/>
</dbReference>
<organism evidence="4 5">
    <name type="scientific">Cloacibacillus porcorum</name>
    <dbReference type="NCBI Taxonomy" id="1197717"/>
    <lineage>
        <taxon>Bacteria</taxon>
        <taxon>Thermotogati</taxon>
        <taxon>Synergistota</taxon>
        <taxon>Synergistia</taxon>
        <taxon>Synergistales</taxon>
        <taxon>Synergistaceae</taxon>
        <taxon>Cloacibacillus</taxon>
    </lineage>
</organism>
<dbReference type="GO" id="GO:0046872">
    <property type="term" value="F:metal ion binding"/>
    <property type="evidence" value="ECO:0007669"/>
    <property type="project" value="UniProtKB-KW"/>
</dbReference>
<dbReference type="PIRSF" id="PIRSF005962">
    <property type="entry name" value="Pept_M20D_amidohydro"/>
    <property type="match status" value="1"/>
</dbReference>
<evidence type="ECO:0000313" key="4">
    <source>
        <dbReference type="EMBL" id="ANZ46315.1"/>
    </source>
</evidence>
<dbReference type="Pfam" id="PF01546">
    <property type="entry name" value="Peptidase_M20"/>
    <property type="match status" value="1"/>
</dbReference>
<evidence type="ECO:0000256" key="2">
    <source>
        <dbReference type="ARBA" id="ARBA00022801"/>
    </source>
</evidence>
<feature type="binding site" evidence="3">
    <location>
        <position position="150"/>
    </location>
    <ligand>
        <name>Mn(2+)</name>
        <dbReference type="ChEBI" id="CHEBI:29035"/>
        <label>2</label>
    </ligand>
</feature>
<dbReference type="FunFam" id="3.30.70.360:FF:000014">
    <property type="entry name" value="N-acyl-L-amino acid amidohydrolase"/>
    <property type="match status" value="1"/>
</dbReference>
<gene>
    <name evidence="4" type="ORF">BED41_15090</name>
</gene>
<feature type="binding site" evidence="3">
    <location>
        <position position="114"/>
    </location>
    <ligand>
        <name>Mn(2+)</name>
        <dbReference type="ChEBI" id="CHEBI:29035"/>
        <label>2</label>
    </ligand>
</feature>
<dbReference type="GeneID" id="83059172"/>
<dbReference type="EMBL" id="CP016757">
    <property type="protein sequence ID" value="ANZ46315.1"/>
    <property type="molecule type" value="Genomic_DNA"/>
</dbReference>
<dbReference type="InterPro" id="IPR011650">
    <property type="entry name" value="Peptidase_M20_dimer"/>
</dbReference>
<evidence type="ECO:0000256" key="1">
    <source>
        <dbReference type="ARBA" id="ARBA00006153"/>
    </source>
</evidence>
<feature type="binding site" evidence="3">
    <location>
        <position position="371"/>
    </location>
    <ligand>
        <name>Mn(2+)</name>
        <dbReference type="ChEBI" id="CHEBI:29035"/>
        <label>2</label>
    </ligand>
</feature>
<evidence type="ECO:0000313" key="5">
    <source>
        <dbReference type="Proteomes" id="UP000093044"/>
    </source>
</evidence>
<dbReference type="InterPro" id="IPR002933">
    <property type="entry name" value="Peptidase_M20"/>
</dbReference>
<dbReference type="Pfam" id="PF07687">
    <property type="entry name" value="M20_dimer"/>
    <property type="match status" value="1"/>
</dbReference>
<evidence type="ECO:0000256" key="3">
    <source>
        <dbReference type="PIRSR" id="PIRSR005962-1"/>
    </source>
</evidence>
<reference evidence="4" key="1">
    <citation type="submission" date="2016-08" db="EMBL/GenBank/DDBJ databases">
        <title>Complete genome of Cloacibacillus porcorum.</title>
        <authorList>
            <person name="Looft T."/>
            <person name="Bayles D.O."/>
            <person name="Alt D.P."/>
        </authorList>
    </citation>
    <scope>NUCLEOTIDE SEQUENCE [LARGE SCALE GENOMIC DNA]</scope>
    <source>
        <strain evidence="4">CL-84</strain>
    </source>
</reference>
<accession>A0A1B2I8N8</accession>
<dbReference type="Gene3D" id="3.30.70.360">
    <property type="match status" value="1"/>
</dbReference>
<keyword evidence="3" id="KW-0479">Metal-binding</keyword>
<dbReference type="InterPro" id="IPR036264">
    <property type="entry name" value="Bact_exopeptidase_dim_dom"/>
</dbReference>
<dbReference type="OrthoDB" id="5892at2"/>
<keyword evidence="2 4" id="KW-0378">Hydrolase</keyword>
<keyword evidence="5" id="KW-1185">Reference proteome</keyword>
<dbReference type="KEGG" id="cpor:BED41_15090"/>
<keyword evidence="3" id="KW-0464">Manganese</keyword>
<feature type="binding site" evidence="3">
    <location>
        <position position="116"/>
    </location>
    <ligand>
        <name>Mn(2+)</name>
        <dbReference type="ChEBI" id="CHEBI:29035"/>
        <label>2</label>
    </ligand>
</feature>
<sequence length="398" mass="43598">MKEHLELSSLGASLLAEAERISGDMQDWRRDFHQFPELAFEENITASKITHVLRSIPGMAVTSGFAIQTSVIGVLGSDIPGPALMLRATMDATAAEEQTGLPFSSCMPGAMHGCGHDAEMASLLGAAAVLSKYSDELKQRVVFLFQPAGEGRSGAKTLTENNIIDKFNIGRSVAVNWSSELPYGELFTRRGVMTALSDRIHIDIRGTAGHAAEPHMTVDPVTIAANLIIMIQTMLSREVDPREPVVVSFGQVESGEAYNIIPEQANLWGTLRAFDPKVRDFVQSRIETVAPALAKALRGLASVEYTRNYAQVDNNLDMVDELLRVGVPFFGEDGLNMLERPLLSGDDFAFFSHRVPSLFMLMGTGLEYPLHHPRYDVPESMLPFSAAWEAYLALTFGH</sequence>
<dbReference type="STRING" id="1197717.BED41_15090"/>
<comment type="similarity">
    <text evidence="1">Belongs to the peptidase M20 family.</text>
</comment>
<protein>
    <submittedName>
        <fullName evidence="4">Amidohydrolase</fullName>
    </submittedName>
</protein>
<dbReference type="CDD" id="cd03886">
    <property type="entry name" value="M20_Acy1"/>
    <property type="match status" value="1"/>
</dbReference>
<dbReference type="NCBIfam" id="TIGR01891">
    <property type="entry name" value="amidohydrolases"/>
    <property type="match status" value="1"/>
</dbReference>
<dbReference type="AlphaFoldDB" id="A0A1B2I8N8"/>
<proteinExistence type="inferred from homology"/>
<dbReference type="SUPFAM" id="SSF53187">
    <property type="entry name" value="Zn-dependent exopeptidases"/>
    <property type="match status" value="1"/>
</dbReference>
<dbReference type="PANTHER" id="PTHR11014">
    <property type="entry name" value="PEPTIDASE M20 FAMILY MEMBER"/>
    <property type="match status" value="1"/>
</dbReference>
<dbReference type="Gene3D" id="3.40.630.10">
    <property type="entry name" value="Zn peptidases"/>
    <property type="match status" value="1"/>
</dbReference>
<dbReference type="PANTHER" id="PTHR11014:SF63">
    <property type="entry name" value="METALLOPEPTIDASE, PUTATIVE (AFU_ORTHOLOGUE AFUA_6G09600)-RELATED"/>
    <property type="match status" value="1"/>
</dbReference>
<dbReference type="GO" id="GO:0016787">
    <property type="term" value="F:hydrolase activity"/>
    <property type="evidence" value="ECO:0007669"/>
    <property type="project" value="UniProtKB-KW"/>
</dbReference>
<dbReference type="InterPro" id="IPR017439">
    <property type="entry name" value="Amidohydrolase"/>
</dbReference>
<name>A0A1B2I8N8_9BACT</name>
<comment type="cofactor">
    <cofactor evidence="3">
        <name>Mn(2+)</name>
        <dbReference type="ChEBI" id="CHEBI:29035"/>
    </cofactor>
    <text evidence="3">The Mn(2+) ion enhances activity.</text>
</comment>
<dbReference type="Proteomes" id="UP000093044">
    <property type="component" value="Chromosome"/>
</dbReference>
<dbReference type="RefSeq" id="WP_066748235.1">
    <property type="nucleotide sequence ID" value="NZ_CALCLR010000100.1"/>
</dbReference>